<name>A0ABZ3H7L4_9BACT</name>
<protein>
    <submittedName>
        <fullName evidence="1">Uncharacterized protein</fullName>
    </submittedName>
</protein>
<sequence length="147" mass="16355">MRPVMTVMGSLILAGNLLLAVPLRPNAVTVRNAEQSEHEVRKAVAEALVAKGLEANSAHQIVAERFAPEGGSFAVVYAHFRMLFPEYSSDAVLSEMARRVLHGERLTFDDYDQLVGMLHRLEGVALTPSHYERARHCALLNRYRSQA</sequence>
<gene>
    <name evidence="1" type="ORF">WCY31_09730</name>
</gene>
<dbReference type="Proteomes" id="UP001447842">
    <property type="component" value="Chromosome"/>
</dbReference>
<evidence type="ECO:0000313" key="2">
    <source>
        <dbReference type="Proteomes" id="UP001447842"/>
    </source>
</evidence>
<dbReference type="RefSeq" id="WP_345969594.1">
    <property type="nucleotide sequence ID" value="NZ_CP147920.1"/>
</dbReference>
<keyword evidence="2" id="KW-1185">Reference proteome</keyword>
<organism evidence="1 2">
    <name type="scientific">Sulfurimonas diazotrophicus</name>
    <dbReference type="NCBI Taxonomy" id="3131939"/>
    <lineage>
        <taxon>Bacteria</taxon>
        <taxon>Pseudomonadati</taxon>
        <taxon>Campylobacterota</taxon>
        <taxon>Epsilonproteobacteria</taxon>
        <taxon>Campylobacterales</taxon>
        <taxon>Sulfurimonadaceae</taxon>
        <taxon>Sulfurimonas</taxon>
    </lineage>
</organism>
<accession>A0ABZ3H7L4</accession>
<proteinExistence type="predicted"/>
<dbReference type="EMBL" id="CP147920">
    <property type="protein sequence ID" value="XAU14522.1"/>
    <property type="molecule type" value="Genomic_DNA"/>
</dbReference>
<reference evidence="1 2" key="1">
    <citation type="submission" date="2024-03" db="EMBL/GenBank/DDBJ databases">
        <title>Sulfurimonas sp. HSL3-1.</title>
        <authorList>
            <person name="Wang S."/>
        </authorList>
    </citation>
    <scope>NUCLEOTIDE SEQUENCE [LARGE SCALE GENOMIC DNA]</scope>
    <source>
        <strain evidence="1 2">HSL3-1</strain>
    </source>
</reference>
<evidence type="ECO:0000313" key="1">
    <source>
        <dbReference type="EMBL" id="XAU14522.1"/>
    </source>
</evidence>